<name>A0A330L393_9BACT</name>
<sequence length="107" mass="11501">MSQEVSKGLAVVQQQIKELDALAKQTREDLNTVAGDERVAKWKARTVTLITEAVGPAEGQKFAAIHPGPSFTNDLVEEFNDTIDGYRTPLATLAKQLAATPRTPPGA</sequence>
<dbReference type="RefSeq" id="WP_121988282.1">
    <property type="nucleotide sequence ID" value="NZ_OUNR01000001.1"/>
</dbReference>
<evidence type="ECO:0000313" key="1">
    <source>
        <dbReference type="EMBL" id="SPP63807.1"/>
    </source>
</evidence>
<reference evidence="2" key="1">
    <citation type="submission" date="2018-04" db="EMBL/GenBank/DDBJ databases">
        <authorList>
            <person name="Lucker S."/>
            <person name="Sakoula D."/>
        </authorList>
    </citation>
    <scope>NUCLEOTIDE SEQUENCE [LARGE SCALE GENOMIC DNA]</scope>
</reference>
<dbReference type="EMBL" id="OUNR01000001">
    <property type="protein sequence ID" value="SPP63807.1"/>
    <property type="molecule type" value="Genomic_DNA"/>
</dbReference>
<protein>
    <submittedName>
        <fullName evidence="1">Uncharacterized protein</fullName>
    </submittedName>
</protein>
<keyword evidence="2" id="KW-1185">Reference proteome</keyword>
<dbReference type="AlphaFoldDB" id="A0A330L393"/>
<dbReference type="Proteomes" id="UP000248168">
    <property type="component" value="Unassembled WGS sequence"/>
</dbReference>
<dbReference type="OrthoDB" id="9798627at2"/>
<evidence type="ECO:0000313" key="2">
    <source>
        <dbReference type="Proteomes" id="UP000248168"/>
    </source>
</evidence>
<organism evidence="1 2">
    <name type="scientific">Nitrospira lenta</name>
    <dbReference type="NCBI Taxonomy" id="1436998"/>
    <lineage>
        <taxon>Bacteria</taxon>
        <taxon>Pseudomonadati</taxon>
        <taxon>Nitrospirota</taxon>
        <taxon>Nitrospiria</taxon>
        <taxon>Nitrospirales</taxon>
        <taxon>Nitrospiraceae</taxon>
        <taxon>Nitrospira</taxon>
    </lineage>
</organism>
<dbReference type="InParanoid" id="A0A330L393"/>
<proteinExistence type="predicted"/>
<accession>A0A330L393</accession>
<gene>
    <name evidence="1" type="ORF">NITLEN_10893</name>
</gene>